<dbReference type="EMBL" id="CP113524">
    <property type="protein sequence ID" value="WAJ22067.1"/>
    <property type="molecule type" value="Genomic_DNA"/>
</dbReference>
<keyword evidence="1" id="KW-0378">Hydrolase</keyword>
<evidence type="ECO:0000313" key="1">
    <source>
        <dbReference type="EMBL" id="WAJ22067.1"/>
    </source>
</evidence>
<evidence type="ECO:0000313" key="2">
    <source>
        <dbReference type="Proteomes" id="UP001163115"/>
    </source>
</evidence>
<dbReference type="NCBIfam" id="TIGR00099">
    <property type="entry name" value="Cof-subfamily"/>
    <property type="match status" value="1"/>
</dbReference>
<dbReference type="InterPro" id="IPR023214">
    <property type="entry name" value="HAD_sf"/>
</dbReference>
<dbReference type="PROSITE" id="PS01228">
    <property type="entry name" value="COF_1"/>
    <property type="match status" value="1"/>
</dbReference>
<accession>A0ABY7A6F0</accession>
<dbReference type="InterPro" id="IPR000150">
    <property type="entry name" value="Cof"/>
</dbReference>
<dbReference type="CDD" id="cd07516">
    <property type="entry name" value="HAD_Pase"/>
    <property type="match status" value="1"/>
</dbReference>
<dbReference type="Pfam" id="PF08282">
    <property type="entry name" value="Hydrolase_3"/>
    <property type="match status" value="1"/>
</dbReference>
<sequence length="285" mass="31613">MIRLVASDMDGTLLNRFGKVSQWNVNAIKALEEKNIGFVVCTGRHYEDAYAPLKEAGIQCDIICMNGAAAFNKMGERLRKQPLLNSQVAMILDICRPYFPLFDFMTESGSCTTTSREKLKKSFESRVFLSMVADELTYETIESRFKFITEDFLLNGETDIFKISVIHEDPQVLDQIRRQLKKEDGISIASSASTNLELTHELAQKGSALMEYAVKSKVHPREILALGDSENDLSMLSLPIGYTVAMGNASDAVKRSARLITRTNEEDGVALAIDALILSKEAAVG</sequence>
<dbReference type="Gene3D" id="3.40.50.1000">
    <property type="entry name" value="HAD superfamily/HAD-like"/>
    <property type="match status" value="1"/>
</dbReference>
<dbReference type="SUPFAM" id="SSF56784">
    <property type="entry name" value="HAD-like"/>
    <property type="match status" value="1"/>
</dbReference>
<gene>
    <name evidence="1" type="ORF">OW255_10775</name>
</gene>
<dbReference type="NCBIfam" id="TIGR01484">
    <property type="entry name" value="HAD-SF-IIB"/>
    <property type="match status" value="1"/>
</dbReference>
<dbReference type="InterPro" id="IPR006379">
    <property type="entry name" value="HAD-SF_hydro_IIB"/>
</dbReference>
<reference evidence="1" key="1">
    <citation type="submission" date="2022-11" db="EMBL/GenBank/DDBJ databases">
        <title>Lacrimispora xylanolytica sy1, complete genome.</title>
        <authorList>
            <person name="Choi S."/>
        </authorList>
    </citation>
    <scope>NUCLEOTIDE SEQUENCE</scope>
    <source>
        <strain evidence="1">Sy1</strain>
    </source>
</reference>
<dbReference type="GO" id="GO:0016787">
    <property type="term" value="F:hydrolase activity"/>
    <property type="evidence" value="ECO:0007669"/>
    <property type="project" value="UniProtKB-KW"/>
</dbReference>
<dbReference type="SFLD" id="SFLDS00003">
    <property type="entry name" value="Haloacid_Dehalogenase"/>
    <property type="match status" value="1"/>
</dbReference>
<dbReference type="RefSeq" id="WP_268114097.1">
    <property type="nucleotide sequence ID" value="NZ_CP113524.1"/>
</dbReference>
<dbReference type="Proteomes" id="UP001163115">
    <property type="component" value="Chromosome"/>
</dbReference>
<keyword evidence="2" id="KW-1185">Reference proteome</keyword>
<dbReference type="InterPro" id="IPR036412">
    <property type="entry name" value="HAD-like_sf"/>
</dbReference>
<dbReference type="PANTHER" id="PTHR10000">
    <property type="entry name" value="PHOSPHOSERINE PHOSPHATASE"/>
    <property type="match status" value="1"/>
</dbReference>
<organism evidence="1 2">
    <name type="scientific">Lacrimispora xylanolytica</name>
    <dbReference type="NCBI Taxonomy" id="29375"/>
    <lineage>
        <taxon>Bacteria</taxon>
        <taxon>Bacillati</taxon>
        <taxon>Bacillota</taxon>
        <taxon>Clostridia</taxon>
        <taxon>Lachnospirales</taxon>
        <taxon>Lachnospiraceae</taxon>
        <taxon>Lacrimispora</taxon>
    </lineage>
</organism>
<dbReference type="Gene3D" id="3.30.1240.10">
    <property type="match status" value="1"/>
</dbReference>
<dbReference type="PANTHER" id="PTHR10000:SF55">
    <property type="entry name" value="5-AMINO-6-(5-PHOSPHO-D-RIBITYLAMINO)URACIL PHOSPHATASE YCSE"/>
    <property type="match status" value="1"/>
</dbReference>
<proteinExistence type="predicted"/>
<dbReference type="SFLD" id="SFLDG01140">
    <property type="entry name" value="C2.B:_Phosphomannomutase_and_P"/>
    <property type="match status" value="1"/>
</dbReference>
<name>A0ABY7A6F0_9FIRM</name>
<protein>
    <submittedName>
        <fullName evidence="1">Cof-type HAD-IIB family hydrolase</fullName>
    </submittedName>
</protein>